<evidence type="ECO:0000256" key="1">
    <source>
        <dbReference type="SAM" id="Phobius"/>
    </source>
</evidence>
<evidence type="ECO:0000313" key="2">
    <source>
        <dbReference type="EMBL" id="SVA71381.1"/>
    </source>
</evidence>
<feature type="transmembrane region" description="Helical" evidence="1">
    <location>
        <begin position="20"/>
        <end position="43"/>
    </location>
</feature>
<sequence length="361" mass="42073">MKLNRKLKAYITIGKTFGVWVSPITTGLFLFIMRTIVSIGLFIDKLFYKIARKPYLKSPIVIVGNPRSGTTFLQRYLIKSNLGRGAQLWQLIYPSIVLQKLIKPLLPILEKISPARHHSTAAHKTSLSSVETDDVGLFFRYFDGFFLYGFLLSFAEEDLFEYFDPKVRDTSKRDFDWFENIWSRTVVNQDLPYIGKLFSLSTNLPAFQKRFPDAKILYMVRDPLNVIPSGLSLVTGVLDKRFGFWSLNKDKRDQYIERLYNALVTLLRRFHEDWTNGNINQSSVFIVRYDKMMSNFDQLMDSILGFIGQQPSDNLVREIKKTTEAQRNYKSNHGYNLKQFGLSEEKIKTDCKFVYDTFLTK</sequence>
<keyword evidence="1" id="KW-0812">Transmembrane</keyword>
<dbReference type="EMBL" id="UINC01017271">
    <property type="protein sequence ID" value="SVA71381.1"/>
    <property type="molecule type" value="Genomic_DNA"/>
</dbReference>
<reference evidence="2" key="1">
    <citation type="submission" date="2018-05" db="EMBL/GenBank/DDBJ databases">
        <authorList>
            <person name="Lanie J.A."/>
            <person name="Ng W.-L."/>
            <person name="Kazmierczak K.M."/>
            <person name="Andrzejewski T.M."/>
            <person name="Davidsen T.M."/>
            <person name="Wayne K.J."/>
            <person name="Tettelin H."/>
            <person name="Glass J.I."/>
            <person name="Rusch D."/>
            <person name="Podicherti R."/>
            <person name="Tsui H.-C.T."/>
            <person name="Winkler M.E."/>
        </authorList>
    </citation>
    <scope>NUCLEOTIDE SEQUENCE</scope>
</reference>
<keyword evidence="1" id="KW-1133">Transmembrane helix</keyword>
<dbReference type="SUPFAM" id="SSF52540">
    <property type="entry name" value="P-loop containing nucleoside triphosphate hydrolases"/>
    <property type="match status" value="1"/>
</dbReference>
<dbReference type="PANTHER" id="PTHR36451">
    <property type="entry name" value="PAPS-DEPENDENT SULFOTRANSFERASE STF3"/>
    <property type="match status" value="1"/>
</dbReference>
<gene>
    <name evidence="2" type="ORF">METZ01_LOCUS124235</name>
</gene>
<dbReference type="InterPro" id="IPR027417">
    <property type="entry name" value="P-loop_NTPase"/>
</dbReference>
<dbReference type="InterPro" id="IPR052736">
    <property type="entry name" value="Stf3_sulfotransferase"/>
</dbReference>
<accession>A0A381Y407</accession>
<keyword evidence="1" id="KW-0472">Membrane</keyword>
<evidence type="ECO:0008006" key="3">
    <source>
        <dbReference type="Google" id="ProtNLM"/>
    </source>
</evidence>
<organism evidence="2">
    <name type="scientific">marine metagenome</name>
    <dbReference type="NCBI Taxonomy" id="408172"/>
    <lineage>
        <taxon>unclassified sequences</taxon>
        <taxon>metagenomes</taxon>
        <taxon>ecological metagenomes</taxon>
    </lineage>
</organism>
<proteinExistence type="predicted"/>
<name>A0A381Y407_9ZZZZ</name>
<protein>
    <recommendedName>
        <fullName evidence="3">Sulfotransferase domain-containing protein</fullName>
    </recommendedName>
</protein>
<dbReference type="Pfam" id="PF13469">
    <property type="entry name" value="Sulfotransfer_3"/>
    <property type="match status" value="1"/>
</dbReference>
<dbReference type="PANTHER" id="PTHR36451:SF1">
    <property type="entry name" value="OMEGA-HYDROXY-BETA-DIHYDROMENAQUINONE-9 SULFOTRANSFERASE STF3"/>
    <property type="match status" value="1"/>
</dbReference>
<dbReference type="Gene3D" id="3.40.50.300">
    <property type="entry name" value="P-loop containing nucleotide triphosphate hydrolases"/>
    <property type="match status" value="1"/>
</dbReference>
<dbReference type="AlphaFoldDB" id="A0A381Y407"/>